<evidence type="ECO:0000313" key="1">
    <source>
        <dbReference type="EMBL" id="NJW54874.1"/>
    </source>
</evidence>
<dbReference type="Proteomes" id="UP000703674">
    <property type="component" value="Unassembled WGS sequence"/>
</dbReference>
<evidence type="ECO:0000313" key="2">
    <source>
        <dbReference type="Proteomes" id="UP000703674"/>
    </source>
</evidence>
<organism evidence="1 2">
    <name type="scientific">Salinimicrobium oceani</name>
    <dbReference type="NCBI Taxonomy" id="2722702"/>
    <lineage>
        <taxon>Bacteria</taxon>
        <taxon>Pseudomonadati</taxon>
        <taxon>Bacteroidota</taxon>
        <taxon>Flavobacteriia</taxon>
        <taxon>Flavobacteriales</taxon>
        <taxon>Flavobacteriaceae</taxon>
        <taxon>Salinimicrobium</taxon>
    </lineage>
</organism>
<proteinExistence type="predicted"/>
<accession>A0ABX1D339</accession>
<dbReference type="RefSeq" id="WP_168139678.1">
    <property type="nucleotide sequence ID" value="NZ_JAAVJR010000582.1"/>
</dbReference>
<comment type="caution">
    <text evidence="1">The sequence shown here is derived from an EMBL/GenBank/DDBJ whole genome shotgun (WGS) entry which is preliminary data.</text>
</comment>
<feature type="non-terminal residue" evidence="1">
    <location>
        <position position="1"/>
    </location>
</feature>
<dbReference type="Pfam" id="PF14903">
    <property type="entry name" value="WG_beta_rep"/>
    <property type="match status" value="2"/>
</dbReference>
<feature type="non-terminal residue" evidence="1">
    <location>
        <position position="154"/>
    </location>
</feature>
<sequence length="154" mass="17901">PVFDNATDFYGNYANIIKDSIFGFVDLNGNHKLFPEYEQVYWYYSDTGFAKNNDKFALIERNGRLITDFIFDKIDLPNEGYFPVEINGKWNHVDSEGNFVFKENILLNWDQINDSLVVILDSERTESNKNPKQGIMNIFGNIILQPIYQDVTPV</sequence>
<gene>
    <name evidence="1" type="ORF">HC175_18340</name>
</gene>
<keyword evidence="2" id="KW-1185">Reference proteome</keyword>
<reference evidence="1 2" key="1">
    <citation type="submission" date="2020-03" db="EMBL/GenBank/DDBJ databases">
        <title>Salinimicrobium sp. nov, isolated from SCS.</title>
        <authorList>
            <person name="Cao W.R."/>
        </authorList>
    </citation>
    <scope>NUCLEOTIDE SEQUENCE [LARGE SCALE GENOMIC DNA]</scope>
    <source>
        <strain evidence="2">J15B91</strain>
    </source>
</reference>
<dbReference type="EMBL" id="JAAVJR010000582">
    <property type="protein sequence ID" value="NJW54874.1"/>
    <property type="molecule type" value="Genomic_DNA"/>
</dbReference>
<name>A0ABX1D339_9FLAO</name>
<dbReference type="InterPro" id="IPR032774">
    <property type="entry name" value="WG_beta_rep"/>
</dbReference>
<protein>
    <submittedName>
        <fullName evidence="1">WG repeat-containing protein</fullName>
    </submittedName>
</protein>